<reference evidence="7" key="1">
    <citation type="submission" date="2022-08" db="EMBL/GenBank/DDBJ databases">
        <authorList>
            <person name="Marques A."/>
        </authorList>
    </citation>
    <scope>NUCLEOTIDE SEQUENCE</scope>
    <source>
        <strain evidence="7">RhyPub2mFocal</strain>
        <tissue evidence="7">Leaves</tissue>
    </source>
</reference>
<evidence type="ECO:0000256" key="1">
    <source>
        <dbReference type="ARBA" id="ARBA00005234"/>
    </source>
</evidence>
<comment type="similarity">
    <text evidence="1">Belongs to the peptidase C48 family.</text>
</comment>
<dbReference type="Pfam" id="PF00646">
    <property type="entry name" value="F-box"/>
    <property type="match status" value="1"/>
</dbReference>
<dbReference type="EMBL" id="JAMFTS010000001">
    <property type="protein sequence ID" value="KAJ4804989.1"/>
    <property type="molecule type" value="Genomic_DNA"/>
</dbReference>
<dbReference type="InterPro" id="IPR038765">
    <property type="entry name" value="Papain-like_cys_pep_sf"/>
</dbReference>
<keyword evidence="2" id="KW-0645">Protease</keyword>
<dbReference type="SUPFAM" id="SSF54001">
    <property type="entry name" value="Cysteine proteinases"/>
    <property type="match status" value="1"/>
</dbReference>
<comment type="caution">
    <text evidence="7">The sequence shown here is derived from an EMBL/GenBank/DDBJ whole genome shotgun (WGS) entry which is preliminary data.</text>
</comment>
<feature type="domain" description="F-box" evidence="5">
    <location>
        <begin position="22"/>
        <end position="58"/>
    </location>
</feature>
<feature type="domain" description="Ubiquitin-like protease family profile" evidence="6">
    <location>
        <begin position="445"/>
        <end position="614"/>
    </location>
</feature>
<dbReference type="Pfam" id="PF24758">
    <property type="entry name" value="LRR_At5g56370"/>
    <property type="match status" value="1"/>
</dbReference>
<dbReference type="Pfam" id="PF02902">
    <property type="entry name" value="Peptidase_C48"/>
    <property type="match status" value="1"/>
</dbReference>
<dbReference type="SUPFAM" id="SSF81383">
    <property type="entry name" value="F-box domain"/>
    <property type="match status" value="1"/>
</dbReference>
<dbReference type="CDD" id="cd22160">
    <property type="entry name" value="F-box_AtFBL13-like"/>
    <property type="match status" value="1"/>
</dbReference>
<dbReference type="InterPro" id="IPR053197">
    <property type="entry name" value="F-box_SCFL_complex_component"/>
</dbReference>
<dbReference type="PANTHER" id="PTHR34223">
    <property type="entry name" value="OS11G0201299 PROTEIN"/>
    <property type="match status" value="1"/>
</dbReference>
<evidence type="ECO:0000259" key="5">
    <source>
        <dbReference type="PROSITE" id="PS50181"/>
    </source>
</evidence>
<evidence type="ECO:0000259" key="6">
    <source>
        <dbReference type="PROSITE" id="PS50600"/>
    </source>
</evidence>
<keyword evidence="8" id="KW-1185">Reference proteome</keyword>
<dbReference type="InterPro" id="IPR003653">
    <property type="entry name" value="Peptidase_C48_C"/>
</dbReference>
<dbReference type="InterPro" id="IPR036047">
    <property type="entry name" value="F-box-like_dom_sf"/>
</dbReference>
<protein>
    <submittedName>
        <fullName evidence="7">F-box/RNI-like/FBD-like domains-containing protein</fullName>
    </submittedName>
</protein>
<name>A0AAV8GJ61_9POAL</name>
<dbReference type="PROSITE" id="PS50181">
    <property type="entry name" value="FBOX"/>
    <property type="match status" value="1"/>
</dbReference>
<dbReference type="SUPFAM" id="SSF52047">
    <property type="entry name" value="RNI-like"/>
    <property type="match status" value="1"/>
</dbReference>
<feature type="region of interest" description="Disordered" evidence="4">
    <location>
        <begin position="371"/>
        <end position="392"/>
    </location>
</feature>
<evidence type="ECO:0000313" key="8">
    <source>
        <dbReference type="Proteomes" id="UP001140206"/>
    </source>
</evidence>
<evidence type="ECO:0000256" key="3">
    <source>
        <dbReference type="ARBA" id="ARBA00022801"/>
    </source>
</evidence>
<evidence type="ECO:0000313" key="7">
    <source>
        <dbReference type="EMBL" id="KAJ4804989.1"/>
    </source>
</evidence>
<dbReference type="InterPro" id="IPR055411">
    <property type="entry name" value="LRR_FXL15/At3g58940/PEG3-like"/>
</dbReference>
<dbReference type="SMART" id="SM00256">
    <property type="entry name" value="FBOX"/>
    <property type="match status" value="1"/>
</dbReference>
<dbReference type="InterPro" id="IPR001810">
    <property type="entry name" value="F-box_dom"/>
</dbReference>
<dbReference type="InterPro" id="IPR032675">
    <property type="entry name" value="LRR_dom_sf"/>
</dbReference>
<sequence>MTTCTQPVRPNASQKVVSYTGPDRLSALPDVLLYKILSSLDPREVTQTCILSKRWRNLWTSVPCLHFEISDRTTTFSKESCRRFKKMVNAYILSYEEAACLHSFHLSCRGRRYLHKGIADAAPMWIEQAMKHKPNKVQLNFSHYERLRLPDSLYLCNSLEELYIIFHFGVNTIPFEPDEVCLPKLKRLQLRCASISPDAMKKICYGCPMLESLSLENCLLDKQDVTFGSLKSLSLRYCYSGYIGFSAPKVEYFSLVGGRIELISFSNLVNVEVLELRGPCLMDLLKEALRDFRIFHKLKRFIVGDFCMNCTSSAVSSLLDRASKLETLTLWHGYCSETRECYSGSQNSREKVEYWFNSQWPEVDVELRGQNDLPQQPCRPKGKEKVPSETSGIGSEQLLDKKYLDRLYESEQSVYEMLMLQPRDTDIFILENCDPWGTHTGEVKFIVNVEDILECLKRDRLNISILKMYSWLWKEKLTSEWGLKSVIVLDPEMVSANNIQIDKERVIDYLKTSFLSVEPKTYILFPYNERNHWTVMVVSLANYTLYYANSIDRTRRGGPIYSIRDILNIALKDYLSDIKIRRNYPTFKWTELLCSKQKDDFECGYFSMLYMKGILTAIFHDENHVLPRSIEPVGRPYVEKDIAKVVNELMEFMKHQLF</sequence>
<dbReference type="PROSITE" id="PS50600">
    <property type="entry name" value="ULP_PROTEASE"/>
    <property type="match status" value="1"/>
</dbReference>
<evidence type="ECO:0000256" key="2">
    <source>
        <dbReference type="ARBA" id="ARBA00022670"/>
    </source>
</evidence>
<accession>A0AAV8GJ61</accession>
<dbReference type="Gene3D" id="3.80.10.10">
    <property type="entry name" value="Ribonuclease Inhibitor"/>
    <property type="match status" value="1"/>
</dbReference>
<dbReference type="Gene3D" id="1.20.1280.50">
    <property type="match status" value="1"/>
</dbReference>
<dbReference type="Proteomes" id="UP001140206">
    <property type="component" value="Chromosome 1"/>
</dbReference>
<dbReference type="AlphaFoldDB" id="A0AAV8GJ61"/>
<dbReference type="GO" id="GO:0006508">
    <property type="term" value="P:proteolysis"/>
    <property type="evidence" value="ECO:0007669"/>
    <property type="project" value="UniProtKB-KW"/>
</dbReference>
<evidence type="ECO:0000256" key="4">
    <source>
        <dbReference type="SAM" id="MobiDB-lite"/>
    </source>
</evidence>
<dbReference type="Gene3D" id="3.40.395.10">
    <property type="entry name" value="Adenoviral Proteinase, Chain A"/>
    <property type="match status" value="1"/>
</dbReference>
<dbReference type="GO" id="GO:0008234">
    <property type="term" value="F:cysteine-type peptidase activity"/>
    <property type="evidence" value="ECO:0007669"/>
    <property type="project" value="InterPro"/>
</dbReference>
<dbReference type="PANTHER" id="PTHR34223:SF51">
    <property type="entry name" value="OS06G0556300 PROTEIN"/>
    <property type="match status" value="1"/>
</dbReference>
<dbReference type="InterPro" id="IPR053781">
    <property type="entry name" value="F-box_AtFBL13-like"/>
</dbReference>
<organism evidence="7 8">
    <name type="scientific">Rhynchospora pubera</name>
    <dbReference type="NCBI Taxonomy" id="906938"/>
    <lineage>
        <taxon>Eukaryota</taxon>
        <taxon>Viridiplantae</taxon>
        <taxon>Streptophyta</taxon>
        <taxon>Embryophyta</taxon>
        <taxon>Tracheophyta</taxon>
        <taxon>Spermatophyta</taxon>
        <taxon>Magnoliopsida</taxon>
        <taxon>Liliopsida</taxon>
        <taxon>Poales</taxon>
        <taxon>Cyperaceae</taxon>
        <taxon>Cyperoideae</taxon>
        <taxon>Rhynchosporeae</taxon>
        <taxon>Rhynchospora</taxon>
    </lineage>
</organism>
<proteinExistence type="inferred from homology"/>
<gene>
    <name evidence="7" type="ORF">LUZ62_017555</name>
</gene>
<keyword evidence="3" id="KW-0378">Hydrolase</keyword>